<evidence type="ECO:0000256" key="1">
    <source>
        <dbReference type="SAM" id="MobiDB-lite"/>
    </source>
</evidence>
<comment type="caution">
    <text evidence="2">The sequence shown here is derived from an EMBL/GenBank/DDBJ whole genome shotgun (WGS) entry which is preliminary data.</text>
</comment>
<organism evidence="2 3">
    <name type="scientific">Apiospora marii</name>
    <dbReference type="NCBI Taxonomy" id="335849"/>
    <lineage>
        <taxon>Eukaryota</taxon>
        <taxon>Fungi</taxon>
        <taxon>Dikarya</taxon>
        <taxon>Ascomycota</taxon>
        <taxon>Pezizomycotina</taxon>
        <taxon>Sordariomycetes</taxon>
        <taxon>Xylariomycetidae</taxon>
        <taxon>Amphisphaeriales</taxon>
        <taxon>Apiosporaceae</taxon>
        <taxon>Apiospora</taxon>
    </lineage>
</organism>
<dbReference type="EMBL" id="JAQQWI010000008">
    <property type="protein sequence ID" value="KAK8023447.1"/>
    <property type="molecule type" value="Genomic_DNA"/>
</dbReference>
<dbReference type="Proteomes" id="UP001396898">
    <property type="component" value="Unassembled WGS sequence"/>
</dbReference>
<protein>
    <submittedName>
        <fullName evidence="2">Uncharacterized protein</fullName>
    </submittedName>
</protein>
<sequence>MLLVSPSPSLSSGAGAEHPTRGAADLHLAKHPVQPAVLSPNQAPPRTQGRQLVKSSIRKLAWLANDEERGRVPAGKRRRNGCAVSGVYLLKEDETERAA</sequence>
<keyword evidence="3" id="KW-1185">Reference proteome</keyword>
<proteinExistence type="predicted"/>
<gene>
    <name evidence="2" type="ORF">PG991_006686</name>
</gene>
<name>A0ABR1RZU2_9PEZI</name>
<evidence type="ECO:0000313" key="2">
    <source>
        <dbReference type="EMBL" id="KAK8023447.1"/>
    </source>
</evidence>
<feature type="region of interest" description="Disordered" evidence="1">
    <location>
        <begin position="1"/>
        <end position="23"/>
    </location>
</feature>
<reference evidence="2 3" key="1">
    <citation type="submission" date="2023-01" db="EMBL/GenBank/DDBJ databases">
        <title>Analysis of 21 Apiospora genomes using comparative genomics revels a genus with tremendous synthesis potential of carbohydrate active enzymes and secondary metabolites.</title>
        <authorList>
            <person name="Sorensen T."/>
        </authorList>
    </citation>
    <scope>NUCLEOTIDE SEQUENCE [LARGE SCALE GENOMIC DNA]</scope>
    <source>
        <strain evidence="2 3">CBS 20057</strain>
    </source>
</reference>
<evidence type="ECO:0000313" key="3">
    <source>
        <dbReference type="Proteomes" id="UP001396898"/>
    </source>
</evidence>
<accession>A0ABR1RZU2</accession>
<feature type="compositionally biased region" description="Low complexity" evidence="1">
    <location>
        <begin position="1"/>
        <end position="12"/>
    </location>
</feature>